<dbReference type="eggNOG" id="ENOG502RKQY">
    <property type="taxonomic scope" value="Eukaryota"/>
</dbReference>
<dbReference type="HOGENOM" id="CLU_068288_0_0_1"/>
<proteinExistence type="predicted"/>
<sequence>MPSISERDEWILSQTASELEHLRDKDDLIHLDEAIAFCNYLNGETTAMAAAQNITVMLRPAMEQCEYKPDGPGRILTFIISYLWRFDEDCDKILDLLVAIQNLPSVPGIRWSRLPPFRALWDYLYTFNRRDNLDFPFFKKVGTLEAKMYLSGLNPVDDNWAYRAINVMCLETQELELVIHEIHPWLDVAGPTLVKNMEPAQLKCFERAVRGRREKTYDIEATMYEHWEHWKKRFLQISCDEEFLSPESRMMAGKCHEIMKGLVVAQPDPPTET</sequence>
<organism evidence="1 2">
    <name type="scientific">Fusarium pseudograminearum (strain CS3096)</name>
    <name type="common">Wheat and barley crown-rot fungus</name>
    <dbReference type="NCBI Taxonomy" id="1028729"/>
    <lineage>
        <taxon>Eukaryota</taxon>
        <taxon>Fungi</taxon>
        <taxon>Dikarya</taxon>
        <taxon>Ascomycota</taxon>
        <taxon>Pezizomycotina</taxon>
        <taxon>Sordariomycetes</taxon>
        <taxon>Hypocreomycetidae</taxon>
        <taxon>Hypocreales</taxon>
        <taxon>Nectriaceae</taxon>
        <taxon>Fusarium</taxon>
    </lineage>
</organism>
<reference evidence="1 2" key="1">
    <citation type="journal article" date="2012" name="PLoS Pathog.">
        <title>Comparative pathogenomics reveals horizontally acquired novel virulence genes in fungi infecting cereal hosts.</title>
        <authorList>
            <person name="Gardiner D.M."/>
            <person name="McDonald M.C."/>
            <person name="Covarelli L."/>
            <person name="Solomon P.S."/>
            <person name="Rusu A.G."/>
            <person name="Marshall M."/>
            <person name="Kazan K."/>
            <person name="Chakraborty S."/>
            <person name="McDonald B.A."/>
            <person name="Manners J.M."/>
        </authorList>
    </citation>
    <scope>NUCLEOTIDE SEQUENCE [LARGE SCALE GENOMIC DNA]</scope>
    <source>
        <strain evidence="1 2">CS3096</strain>
    </source>
</reference>
<dbReference type="KEGG" id="fpu:FPSE_09580"/>
<dbReference type="GeneID" id="20368197"/>
<gene>
    <name evidence="1" type="ORF">FPSE_09580</name>
</gene>
<dbReference type="RefSeq" id="XP_009260972.1">
    <property type="nucleotide sequence ID" value="XM_009262697.1"/>
</dbReference>
<comment type="caution">
    <text evidence="1">The sequence shown here is derived from an EMBL/GenBank/DDBJ whole genome shotgun (WGS) entry which is preliminary data.</text>
</comment>
<dbReference type="EMBL" id="AFNW01000311">
    <property type="protein sequence ID" value="EKJ70363.1"/>
    <property type="molecule type" value="Genomic_DNA"/>
</dbReference>
<dbReference type="Proteomes" id="UP000007978">
    <property type="component" value="Chromosome 2"/>
</dbReference>
<accession>K3VD66</accession>
<keyword evidence="2" id="KW-1185">Reference proteome</keyword>
<evidence type="ECO:0000313" key="1">
    <source>
        <dbReference type="EMBL" id="EKJ70363.1"/>
    </source>
</evidence>
<dbReference type="OrthoDB" id="5392447at2759"/>
<evidence type="ECO:0000313" key="2">
    <source>
        <dbReference type="Proteomes" id="UP000007978"/>
    </source>
</evidence>
<dbReference type="AlphaFoldDB" id="K3VD66"/>
<protein>
    <submittedName>
        <fullName evidence="1">Uncharacterized protein</fullName>
    </submittedName>
</protein>
<name>K3VD66_FUSPC</name>